<reference evidence="3" key="1">
    <citation type="journal article" date="2011" name="PLoS Genet.">
        <title>Genomic analysis of the necrotrophic fungal pathogens Sclerotinia sclerotiorum and Botrytis cinerea.</title>
        <authorList>
            <person name="Amselem J."/>
            <person name="Cuomo C.A."/>
            <person name="van Kan J.A."/>
            <person name="Viaud M."/>
            <person name="Benito E.P."/>
            <person name="Couloux A."/>
            <person name="Coutinho P.M."/>
            <person name="de Vries R.P."/>
            <person name="Dyer P.S."/>
            <person name="Fillinger S."/>
            <person name="Fournier E."/>
            <person name="Gout L."/>
            <person name="Hahn M."/>
            <person name="Kohn L."/>
            <person name="Lapalu N."/>
            <person name="Plummer K.M."/>
            <person name="Pradier J.M."/>
            <person name="Quevillon E."/>
            <person name="Sharon A."/>
            <person name="Simon A."/>
            <person name="ten Have A."/>
            <person name="Tudzynski B."/>
            <person name="Tudzynski P."/>
            <person name="Wincker P."/>
            <person name="Andrew M."/>
            <person name="Anthouard V."/>
            <person name="Beever R.E."/>
            <person name="Beffa R."/>
            <person name="Benoit I."/>
            <person name="Bouzid O."/>
            <person name="Brault B."/>
            <person name="Chen Z."/>
            <person name="Choquer M."/>
            <person name="Collemare J."/>
            <person name="Cotton P."/>
            <person name="Danchin E.G."/>
            <person name="Da Silva C."/>
            <person name="Gautier A."/>
            <person name="Giraud C."/>
            <person name="Giraud T."/>
            <person name="Gonzalez C."/>
            <person name="Grossetete S."/>
            <person name="Guldener U."/>
            <person name="Henrissat B."/>
            <person name="Howlett B.J."/>
            <person name="Kodira C."/>
            <person name="Kretschmer M."/>
            <person name="Lappartient A."/>
            <person name="Leroch M."/>
            <person name="Levis C."/>
            <person name="Mauceli E."/>
            <person name="Neuveglise C."/>
            <person name="Oeser B."/>
            <person name="Pearson M."/>
            <person name="Poulain J."/>
            <person name="Poussereau N."/>
            <person name="Quesneville H."/>
            <person name="Rascle C."/>
            <person name="Schumacher J."/>
            <person name="Segurens B."/>
            <person name="Sexton A."/>
            <person name="Silva E."/>
            <person name="Sirven C."/>
            <person name="Soanes D.M."/>
            <person name="Talbot N.J."/>
            <person name="Templeton M."/>
            <person name="Yandava C."/>
            <person name="Yarden O."/>
            <person name="Zeng Q."/>
            <person name="Rollins J.A."/>
            <person name="Lebrun M.H."/>
            <person name="Dickman M."/>
        </authorList>
    </citation>
    <scope>NUCLEOTIDE SEQUENCE [LARGE SCALE GENOMIC DNA]</scope>
    <source>
        <strain evidence="3">ATCC 18683 / 1980 / Ss-1</strain>
    </source>
</reference>
<dbReference type="AlphaFoldDB" id="A7EA04"/>
<gene>
    <name evidence="2" type="ORF">SS1G_02134</name>
</gene>
<protein>
    <submittedName>
        <fullName evidence="2">Uncharacterized protein</fullName>
    </submittedName>
</protein>
<dbReference type="InParanoid" id="A7EA04"/>
<dbReference type="RefSeq" id="XP_001595920.1">
    <property type="nucleotide sequence ID" value="XM_001595870.1"/>
</dbReference>
<evidence type="ECO:0000313" key="3">
    <source>
        <dbReference type="Proteomes" id="UP000001312"/>
    </source>
</evidence>
<evidence type="ECO:0000313" key="2">
    <source>
        <dbReference type="EMBL" id="EDN99282.1"/>
    </source>
</evidence>
<keyword evidence="3" id="KW-1185">Reference proteome</keyword>
<feature type="region of interest" description="Disordered" evidence="1">
    <location>
        <begin position="17"/>
        <end position="39"/>
    </location>
</feature>
<organism evidence="2 3">
    <name type="scientific">Sclerotinia sclerotiorum (strain ATCC 18683 / 1980 / Ss-1)</name>
    <name type="common">White mold</name>
    <name type="synonym">Whetzelinia sclerotiorum</name>
    <dbReference type="NCBI Taxonomy" id="665079"/>
    <lineage>
        <taxon>Eukaryota</taxon>
        <taxon>Fungi</taxon>
        <taxon>Dikarya</taxon>
        <taxon>Ascomycota</taxon>
        <taxon>Pezizomycotina</taxon>
        <taxon>Leotiomycetes</taxon>
        <taxon>Helotiales</taxon>
        <taxon>Sclerotiniaceae</taxon>
        <taxon>Sclerotinia</taxon>
    </lineage>
</organism>
<sequence length="39" mass="4272">MAFVGVHAMNAPPFGPLSFADGKVNNKQKPPQLVHKREI</sequence>
<evidence type="ECO:0000256" key="1">
    <source>
        <dbReference type="SAM" id="MobiDB-lite"/>
    </source>
</evidence>
<name>A7EA04_SCLS1</name>
<dbReference type="KEGG" id="ssl:SS1G_02134"/>
<dbReference type="HOGENOM" id="CLU_3320284_0_0_1"/>
<dbReference type="EMBL" id="CH476623">
    <property type="protein sequence ID" value="EDN99282.1"/>
    <property type="molecule type" value="Genomic_DNA"/>
</dbReference>
<dbReference type="GeneID" id="5492537"/>
<dbReference type="Proteomes" id="UP000001312">
    <property type="component" value="Unassembled WGS sequence"/>
</dbReference>
<proteinExistence type="predicted"/>
<accession>A7EA04</accession>